<dbReference type="EMBL" id="QJKJ01005767">
    <property type="protein sequence ID" value="RDX89095.1"/>
    <property type="molecule type" value="Genomic_DNA"/>
</dbReference>
<gene>
    <name evidence="2" type="ORF">CR513_29220</name>
</gene>
<sequence length="126" mass="15093">MRMSLREIEEKGGMKKSHIEKGGKQRSLEGKKKSLIERGERGDRRNSTKKEQGEVEVLRRAPMNSLKCHVPTFIGEKDVESYLEWEIKLCRKIREGRRRRADKWADLKYELRLRLIPIFYTRDLYN</sequence>
<evidence type="ECO:0000313" key="2">
    <source>
        <dbReference type="EMBL" id="RDX89095.1"/>
    </source>
</evidence>
<organism evidence="2 3">
    <name type="scientific">Mucuna pruriens</name>
    <name type="common">Velvet bean</name>
    <name type="synonym">Dolichos pruriens</name>
    <dbReference type="NCBI Taxonomy" id="157652"/>
    <lineage>
        <taxon>Eukaryota</taxon>
        <taxon>Viridiplantae</taxon>
        <taxon>Streptophyta</taxon>
        <taxon>Embryophyta</taxon>
        <taxon>Tracheophyta</taxon>
        <taxon>Spermatophyta</taxon>
        <taxon>Magnoliopsida</taxon>
        <taxon>eudicotyledons</taxon>
        <taxon>Gunneridae</taxon>
        <taxon>Pentapetalae</taxon>
        <taxon>rosids</taxon>
        <taxon>fabids</taxon>
        <taxon>Fabales</taxon>
        <taxon>Fabaceae</taxon>
        <taxon>Papilionoideae</taxon>
        <taxon>50 kb inversion clade</taxon>
        <taxon>NPAAA clade</taxon>
        <taxon>indigoferoid/millettioid clade</taxon>
        <taxon>Phaseoleae</taxon>
        <taxon>Mucuna</taxon>
    </lineage>
</organism>
<protein>
    <submittedName>
        <fullName evidence="2">Uncharacterized protein</fullName>
    </submittedName>
</protein>
<dbReference type="OrthoDB" id="695705at2759"/>
<evidence type="ECO:0000313" key="3">
    <source>
        <dbReference type="Proteomes" id="UP000257109"/>
    </source>
</evidence>
<dbReference type="AlphaFoldDB" id="A0A371GEW1"/>
<feature type="non-terminal residue" evidence="2">
    <location>
        <position position="1"/>
    </location>
</feature>
<keyword evidence="3" id="KW-1185">Reference proteome</keyword>
<name>A0A371GEW1_MUCPR</name>
<dbReference type="Proteomes" id="UP000257109">
    <property type="component" value="Unassembled WGS sequence"/>
</dbReference>
<proteinExistence type="predicted"/>
<evidence type="ECO:0000256" key="1">
    <source>
        <dbReference type="SAM" id="MobiDB-lite"/>
    </source>
</evidence>
<feature type="region of interest" description="Disordered" evidence="1">
    <location>
        <begin position="1"/>
        <end position="54"/>
    </location>
</feature>
<reference evidence="2" key="1">
    <citation type="submission" date="2018-05" db="EMBL/GenBank/DDBJ databases">
        <title>Draft genome of Mucuna pruriens seed.</title>
        <authorList>
            <person name="Nnadi N.E."/>
            <person name="Vos R."/>
            <person name="Hasami M.H."/>
            <person name="Devisetty U.K."/>
            <person name="Aguiy J.C."/>
        </authorList>
    </citation>
    <scope>NUCLEOTIDE SEQUENCE [LARGE SCALE GENOMIC DNA]</scope>
    <source>
        <strain evidence="2">JCA_2017</strain>
    </source>
</reference>
<accession>A0A371GEW1</accession>
<comment type="caution">
    <text evidence="2">The sequence shown here is derived from an EMBL/GenBank/DDBJ whole genome shotgun (WGS) entry which is preliminary data.</text>
</comment>